<evidence type="ECO:0000256" key="4">
    <source>
        <dbReference type="ARBA" id="ARBA00021870"/>
    </source>
</evidence>
<evidence type="ECO:0000256" key="5">
    <source>
        <dbReference type="ARBA" id="ARBA00022475"/>
    </source>
</evidence>
<dbReference type="InterPro" id="IPR000090">
    <property type="entry name" value="Flg_Motor_Flig"/>
</dbReference>
<feature type="domain" description="Flagellar motor switch protein FliG N-terminal" evidence="12">
    <location>
        <begin position="5"/>
        <end position="101"/>
    </location>
</feature>
<dbReference type="AlphaFoldDB" id="A0A1W1VT64"/>
<dbReference type="InterPro" id="IPR023087">
    <property type="entry name" value="Flg_Motor_Flig_C"/>
</dbReference>
<dbReference type="InterPro" id="IPR011002">
    <property type="entry name" value="FliG_a-hlx"/>
</dbReference>
<comment type="similarity">
    <text evidence="3">Belongs to the FliG family.</text>
</comment>
<dbReference type="Pfam" id="PF14841">
    <property type="entry name" value="FliG_M"/>
    <property type="match status" value="1"/>
</dbReference>
<dbReference type="OrthoDB" id="9780302at2"/>
<feature type="domain" description="Flagellar motor switch protein FliG C-terminal" evidence="10">
    <location>
        <begin position="217"/>
        <end position="322"/>
    </location>
</feature>
<keyword evidence="13" id="KW-0282">Flagellum</keyword>
<evidence type="ECO:0000313" key="13">
    <source>
        <dbReference type="EMBL" id="SMB96575.1"/>
    </source>
</evidence>
<feature type="domain" description="Flagellar motor switch protein FliG middle" evidence="11">
    <location>
        <begin position="115"/>
        <end position="183"/>
    </location>
</feature>
<dbReference type="EMBL" id="LT838272">
    <property type="protein sequence ID" value="SMB96575.1"/>
    <property type="molecule type" value="Genomic_DNA"/>
</dbReference>
<evidence type="ECO:0000256" key="9">
    <source>
        <dbReference type="ARBA" id="ARBA00023143"/>
    </source>
</evidence>
<dbReference type="GO" id="GO:0005886">
    <property type="term" value="C:plasma membrane"/>
    <property type="evidence" value="ECO:0007669"/>
    <property type="project" value="UniProtKB-SubCell"/>
</dbReference>
<evidence type="ECO:0000256" key="6">
    <source>
        <dbReference type="ARBA" id="ARBA00022500"/>
    </source>
</evidence>
<dbReference type="Pfam" id="PF14842">
    <property type="entry name" value="FliG_N"/>
    <property type="match status" value="1"/>
</dbReference>
<protein>
    <recommendedName>
        <fullName evidence="4">Flagellar motor switch protein FliG</fullName>
    </recommendedName>
</protein>
<dbReference type="GO" id="GO:0009425">
    <property type="term" value="C:bacterial-type flagellum basal body"/>
    <property type="evidence" value="ECO:0007669"/>
    <property type="project" value="UniProtKB-SubCell"/>
</dbReference>
<keyword evidence="9" id="KW-0975">Bacterial flagellum</keyword>
<accession>A0A1W1VT64</accession>
<dbReference type="InterPro" id="IPR032779">
    <property type="entry name" value="FliG_M"/>
</dbReference>
<proteinExistence type="inferred from homology"/>
<keyword evidence="13" id="KW-0966">Cell projection</keyword>
<dbReference type="GO" id="GO:0071973">
    <property type="term" value="P:bacterial-type flagellum-dependent cell motility"/>
    <property type="evidence" value="ECO:0007669"/>
    <property type="project" value="InterPro"/>
</dbReference>
<reference evidence="13 14" key="1">
    <citation type="submission" date="2017-04" db="EMBL/GenBank/DDBJ databases">
        <authorList>
            <person name="Afonso C.L."/>
            <person name="Miller P.J."/>
            <person name="Scott M.A."/>
            <person name="Spackman E."/>
            <person name="Goraichik I."/>
            <person name="Dimitrov K.M."/>
            <person name="Suarez D.L."/>
            <person name="Swayne D.E."/>
        </authorList>
    </citation>
    <scope>NUCLEOTIDE SEQUENCE [LARGE SCALE GENOMIC DNA]</scope>
    <source>
        <strain evidence="13 14">ToBE</strain>
    </source>
</reference>
<dbReference type="GO" id="GO:0006935">
    <property type="term" value="P:chemotaxis"/>
    <property type="evidence" value="ECO:0007669"/>
    <property type="project" value="UniProtKB-KW"/>
</dbReference>
<comment type="subcellular location">
    <subcellularLocation>
        <location evidence="1">Bacterial flagellum basal body</location>
    </subcellularLocation>
    <subcellularLocation>
        <location evidence="2">Cell membrane</location>
        <topology evidence="2">Peripheral membrane protein</topology>
        <orientation evidence="2">Cytoplasmic side</orientation>
    </subcellularLocation>
</comment>
<evidence type="ECO:0000259" key="10">
    <source>
        <dbReference type="Pfam" id="PF01706"/>
    </source>
</evidence>
<dbReference type="STRING" id="698762.SAMN00808754_1541"/>
<evidence type="ECO:0000256" key="3">
    <source>
        <dbReference type="ARBA" id="ARBA00010299"/>
    </source>
</evidence>
<name>A0A1W1VT64_9FIRM</name>
<keyword evidence="8" id="KW-0472">Membrane</keyword>
<evidence type="ECO:0000256" key="7">
    <source>
        <dbReference type="ARBA" id="ARBA00022779"/>
    </source>
</evidence>
<keyword evidence="14" id="KW-1185">Reference proteome</keyword>
<dbReference type="GO" id="GO:0003774">
    <property type="term" value="F:cytoskeletal motor activity"/>
    <property type="evidence" value="ECO:0007669"/>
    <property type="project" value="InterPro"/>
</dbReference>
<dbReference type="Gene3D" id="1.10.220.30">
    <property type="match status" value="3"/>
</dbReference>
<dbReference type="PANTHER" id="PTHR30534">
    <property type="entry name" value="FLAGELLAR MOTOR SWITCH PROTEIN FLIG"/>
    <property type="match status" value="1"/>
</dbReference>
<keyword evidence="5" id="KW-1003">Cell membrane</keyword>
<dbReference type="Proteomes" id="UP000192569">
    <property type="component" value="Chromosome I"/>
</dbReference>
<dbReference type="SUPFAM" id="SSF48029">
    <property type="entry name" value="FliG"/>
    <property type="match status" value="2"/>
</dbReference>
<evidence type="ECO:0000256" key="1">
    <source>
        <dbReference type="ARBA" id="ARBA00004117"/>
    </source>
</evidence>
<keyword evidence="13" id="KW-0969">Cilium</keyword>
<dbReference type="PANTHER" id="PTHR30534:SF0">
    <property type="entry name" value="FLAGELLAR MOTOR SWITCH PROTEIN FLIG"/>
    <property type="match status" value="1"/>
</dbReference>
<evidence type="ECO:0000259" key="11">
    <source>
        <dbReference type="Pfam" id="PF14841"/>
    </source>
</evidence>
<keyword evidence="7" id="KW-0283">Flagellar rotation</keyword>
<keyword evidence="6" id="KW-0145">Chemotaxis</keyword>
<dbReference type="NCBIfam" id="TIGR00207">
    <property type="entry name" value="fliG"/>
    <property type="match status" value="1"/>
</dbReference>
<sequence>MVLGLTGPEKAAVVVTALPQDVAVLIMRNLTEQELETLTLAVASLKPVSPETTRAVLEEFRELCAASLAVAQGGLDRARALLEGALGRERAAAVVKRLAAGLVVPPLDTARRADPAWLAAFLGGERAQIAAAVLAYLPPEQAARVLEGLPEEKRPEVIYRMATLRRLNAPILAALERYLERQVFLPGGEQVSGSPEAAARVLGRTGQSLQEDVLRWINERDPGMAEEIRRNMFVFEDLLAVSDRDLQRVLRHVDIYRDLPLALKGAPASMREKFLRCLSSDAAAVVRDAMEAGPVPKQQVEEARRRIIEAARKLEAEGKITLARRGEEGYVA</sequence>
<evidence type="ECO:0000313" key="14">
    <source>
        <dbReference type="Proteomes" id="UP000192569"/>
    </source>
</evidence>
<organism evidence="13 14">
    <name type="scientific">Thermanaeromonas toyohensis ToBE</name>
    <dbReference type="NCBI Taxonomy" id="698762"/>
    <lineage>
        <taxon>Bacteria</taxon>
        <taxon>Bacillati</taxon>
        <taxon>Bacillota</taxon>
        <taxon>Clostridia</taxon>
        <taxon>Neomoorellales</taxon>
        <taxon>Neomoorellaceae</taxon>
        <taxon>Thermanaeromonas</taxon>
    </lineage>
</organism>
<evidence type="ECO:0000256" key="8">
    <source>
        <dbReference type="ARBA" id="ARBA00023136"/>
    </source>
</evidence>
<evidence type="ECO:0000259" key="12">
    <source>
        <dbReference type="Pfam" id="PF14842"/>
    </source>
</evidence>
<dbReference type="Pfam" id="PF01706">
    <property type="entry name" value="FliG_C"/>
    <property type="match status" value="1"/>
</dbReference>
<dbReference type="InterPro" id="IPR028263">
    <property type="entry name" value="FliG_N"/>
</dbReference>
<dbReference type="PRINTS" id="PR00954">
    <property type="entry name" value="FLGMOTORFLIG"/>
</dbReference>
<evidence type="ECO:0000256" key="2">
    <source>
        <dbReference type="ARBA" id="ARBA00004413"/>
    </source>
</evidence>
<gene>
    <name evidence="13" type="ORF">SAMN00808754_1541</name>
</gene>